<dbReference type="EMBL" id="JANIBJ010000039">
    <property type="protein sequence ID" value="MCQ8105829.1"/>
    <property type="molecule type" value="Genomic_DNA"/>
</dbReference>
<name>A0ABT1TM40_9GAMM</name>
<comment type="caution">
    <text evidence="1">The sequence shown here is derived from an EMBL/GenBank/DDBJ whole genome shotgun (WGS) entry which is preliminary data.</text>
</comment>
<dbReference type="Proteomes" id="UP001524499">
    <property type="component" value="Unassembled WGS sequence"/>
</dbReference>
<organism evidence="1 2">
    <name type="scientific">Methylomonas subterranea</name>
    <dbReference type="NCBI Taxonomy" id="2952225"/>
    <lineage>
        <taxon>Bacteria</taxon>
        <taxon>Pseudomonadati</taxon>
        <taxon>Pseudomonadota</taxon>
        <taxon>Gammaproteobacteria</taxon>
        <taxon>Methylococcales</taxon>
        <taxon>Methylococcaceae</taxon>
        <taxon>Methylomonas</taxon>
    </lineage>
</organism>
<protein>
    <recommendedName>
        <fullName evidence="3">DUF3850 domain-containing protein</fullName>
    </recommendedName>
</protein>
<proteinExistence type="predicted"/>
<evidence type="ECO:0008006" key="3">
    <source>
        <dbReference type="Google" id="ProtNLM"/>
    </source>
</evidence>
<accession>A0ABT1TM40</accession>
<evidence type="ECO:0000313" key="1">
    <source>
        <dbReference type="EMBL" id="MCQ8105829.1"/>
    </source>
</evidence>
<keyword evidence="2" id="KW-1185">Reference proteome</keyword>
<sequence length="120" mass="13769">MKPFKPYSPLLAVTMIRDPGFLSWDAFDNSSLKAARDTQPYQVGDVIRWLDLDRHGQRVLRAGLVVYVRPEYLERVGDWCPVFLVRPQRKDGEFAAGYLRVWPGEVERGEVFASELDAVV</sequence>
<gene>
    <name evidence="1" type="ORF">NP590_17095</name>
</gene>
<evidence type="ECO:0000313" key="2">
    <source>
        <dbReference type="Proteomes" id="UP001524499"/>
    </source>
</evidence>
<reference evidence="1 2" key="1">
    <citation type="submission" date="2022-07" db="EMBL/GenBank/DDBJ databases">
        <title>Methylomonas rivi sp. nov., Methylomonas rosea sp. nov., Methylomonas aureus sp. nov. and Methylomonas subterranea sp. nov., four novel methanotrophs isolated from a freshwater creek and the deep terrestrial subsurface.</title>
        <authorList>
            <person name="Abin C."/>
            <person name="Sankaranarayanan K."/>
            <person name="Garner C."/>
            <person name="Sindelar R."/>
            <person name="Kotary K."/>
            <person name="Garner R."/>
            <person name="Barclay S."/>
            <person name="Lawson P."/>
            <person name="Krumholz L."/>
        </authorList>
    </citation>
    <scope>NUCLEOTIDE SEQUENCE [LARGE SCALE GENOMIC DNA]</scope>
    <source>
        <strain evidence="1 2">SURF-2</strain>
    </source>
</reference>
<dbReference type="RefSeq" id="WP_256603861.1">
    <property type="nucleotide sequence ID" value="NZ_JANIBJ010000039.1"/>
</dbReference>